<evidence type="ECO:0000259" key="2">
    <source>
        <dbReference type="Pfam" id="PF14657"/>
    </source>
</evidence>
<dbReference type="Gene3D" id="1.10.150.130">
    <property type="match status" value="1"/>
</dbReference>
<evidence type="ECO:0000259" key="3">
    <source>
        <dbReference type="Pfam" id="PF14659"/>
    </source>
</evidence>
<name>A0A845DSD2_9BACI</name>
<evidence type="ECO:0008006" key="6">
    <source>
        <dbReference type="Google" id="ProtNLM"/>
    </source>
</evidence>
<evidence type="ECO:0000313" key="4">
    <source>
        <dbReference type="EMBL" id="MYL20058.1"/>
    </source>
</evidence>
<dbReference type="AlphaFoldDB" id="A0A845DSD2"/>
<evidence type="ECO:0000313" key="5">
    <source>
        <dbReference type="Proteomes" id="UP000460949"/>
    </source>
</evidence>
<sequence length="109" mass="13079">MYRYRYTDERGKGREKKRIGFKTEKEAPQALLEIQVAALRGETGKLEYSNYTIADWFDFWYETPEQDWKTTSRKQREMAILLQIKALLGHYKLQNLDKTTYKKNSSIPY</sequence>
<dbReference type="InterPro" id="IPR028259">
    <property type="entry name" value="AP2-like_int_N"/>
</dbReference>
<organism evidence="4 5">
    <name type="scientific">Halobacillus litoralis</name>
    <dbReference type="NCBI Taxonomy" id="45668"/>
    <lineage>
        <taxon>Bacteria</taxon>
        <taxon>Bacillati</taxon>
        <taxon>Bacillota</taxon>
        <taxon>Bacilli</taxon>
        <taxon>Bacillales</taxon>
        <taxon>Bacillaceae</taxon>
        <taxon>Halobacillus</taxon>
    </lineage>
</organism>
<reference evidence="4 5" key="1">
    <citation type="submission" date="2019-11" db="EMBL/GenBank/DDBJ databases">
        <title>Genome sequences of 17 halophilic strains isolated from different environments.</title>
        <authorList>
            <person name="Furrow R.E."/>
        </authorList>
    </citation>
    <scope>NUCLEOTIDE SEQUENCE [LARGE SCALE GENOMIC DNA]</scope>
    <source>
        <strain evidence="4 5">22511_23_Filter</strain>
    </source>
</reference>
<keyword evidence="1" id="KW-0238">DNA-binding</keyword>
<dbReference type="Pfam" id="PF14657">
    <property type="entry name" value="Arm-DNA-bind_4"/>
    <property type="match status" value="1"/>
</dbReference>
<dbReference type="GO" id="GO:0003677">
    <property type="term" value="F:DNA binding"/>
    <property type="evidence" value="ECO:0007669"/>
    <property type="project" value="UniProtKB-KW"/>
</dbReference>
<gene>
    <name evidence="4" type="ORF">GLW04_09185</name>
</gene>
<feature type="domain" description="Integrase SAM-like N-terminal" evidence="3">
    <location>
        <begin position="52"/>
        <end position="102"/>
    </location>
</feature>
<accession>A0A845DSD2</accession>
<evidence type="ECO:0000256" key="1">
    <source>
        <dbReference type="ARBA" id="ARBA00023125"/>
    </source>
</evidence>
<dbReference type="InterPro" id="IPR010998">
    <property type="entry name" value="Integrase_recombinase_N"/>
</dbReference>
<dbReference type="RefSeq" id="WP_160836373.1">
    <property type="nucleotide sequence ID" value="NZ_WMET01000001.1"/>
</dbReference>
<dbReference type="InterPro" id="IPR004107">
    <property type="entry name" value="Integrase_SAM-like_N"/>
</dbReference>
<dbReference type="Proteomes" id="UP000460949">
    <property type="component" value="Unassembled WGS sequence"/>
</dbReference>
<protein>
    <recommendedName>
        <fullName evidence="6">AP2-like integrase N-terminal domain-containing protein</fullName>
    </recommendedName>
</protein>
<dbReference type="EMBL" id="WMET01000001">
    <property type="protein sequence ID" value="MYL20058.1"/>
    <property type="molecule type" value="Genomic_DNA"/>
</dbReference>
<proteinExistence type="predicted"/>
<comment type="caution">
    <text evidence="4">The sequence shown here is derived from an EMBL/GenBank/DDBJ whole genome shotgun (WGS) entry which is preliminary data.</text>
</comment>
<feature type="domain" description="AP2-like integrase N-terminal" evidence="2">
    <location>
        <begin position="1"/>
        <end position="36"/>
    </location>
</feature>
<dbReference type="Pfam" id="PF14659">
    <property type="entry name" value="Phage_int_SAM_3"/>
    <property type="match status" value="1"/>
</dbReference>
<dbReference type="GO" id="GO:0015074">
    <property type="term" value="P:DNA integration"/>
    <property type="evidence" value="ECO:0007669"/>
    <property type="project" value="InterPro"/>
</dbReference>